<dbReference type="Pfam" id="PF09836">
    <property type="entry name" value="DUF2063"/>
    <property type="match status" value="1"/>
</dbReference>
<proteinExistence type="predicted"/>
<dbReference type="RefSeq" id="WP_179745324.1">
    <property type="nucleotide sequence ID" value="NZ_JACCAS010000002.1"/>
</dbReference>
<comment type="caution">
    <text evidence="2">The sequence shown here is derived from an EMBL/GenBank/DDBJ whole genome shotgun (WGS) entry which is preliminary data.</text>
</comment>
<protein>
    <recommendedName>
        <fullName evidence="1">Putative DNA-binding domain-containing protein</fullName>
    </recommendedName>
</protein>
<evidence type="ECO:0000259" key="1">
    <source>
        <dbReference type="Pfam" id="PF09836"/>
    </source>
</evidence>
<dbReference type="AlphaFoldDB" id="A0A7Y9WQJ0"/>
<dbReference type="InterPro" id="IPR044922">
    <property type="entry name" value="DUF2063_N_sf"/>
</dbReference>
<sequence>MRASLESLQRLFAESLETDRRPVLAQLRTDAALQKRIDLYRNNVRAHRRDALASAYPVLRALVGETYFDAMSKGYAHEHPSQSGDLNRFGAALPDFIGRYETDPQYRYFVDLTRLEWSLHVAHYAADATTLTQQEWAAIRPDDLLDAQLAIHPACALIASRYAIADIWKAHQPDGSLPTQIDSPTYALVVRPHWRPEVLVQSAAAHAAFGPLQRGATLNEALDAAFEIDSGFNFTSQWREWIATSAITGLVHGAPPQAESTPTAGP</sequence>
<dbReference type="Gene3D" id="1.10.150.690">
    <property type="entry name" value="DUF2063"/>
    <property type="match status" value="1"/>
</dbReference>
<reference evidence="2 3" key="1">
    <citation type="submission" date="2020-07" db="EMBL/GenBank/DDBJ databases">
        <title>Exploring microbial biodiversity for novel pathways involved in the catabolism of aromatic compounds derived from lignin.</title>
        <authorList>
            <person name="Elkins J."/>
        </authorList>
    </citation>
    <scope>NUCLEOTIDE SEQUENCE [LARGE SCALE GENOMIC DNA]</scope>
    <source>
        <strain evidence="2 3">H2C3C</strain>
    </source>
</reference>
<gene>
    <name evidence="2" type="ORF">GGD40_004886</name>
</gene>
<organism evidence="2 3">
    <name type="scientific">Paraburkholderia bryophila</name>
    <dbReference type="NCBI Taxonomy" id="420952"/>
    <lineage>
        <taxon>Bacteria</taxon>
        <taxon>Pseudomonadati</taxon>
        <taxon>Pseudomonadota</taxon>
        <taxon>Betaproteobacteria</taxon>
        <taxon>Burkholderiales</taxon>
        <taxon>Burkholderiaceae</taxon>
        <taxon>Paraburkholderia</taxon>
    </lineage>
</organism>
<evidence type="ECO:0000313" key="3">
    <source>
        <dbReference type="Proteomes" id="UP000540929"/>
    </source>
</evidence>
<dbReference type="InterPro" id="IPR018640">
    <property type="entry name" value="DUF2063"/>
</dbReference>
<evidence type="ECO:0000313" key="2">
    <source>
        <dbReference type="EMBL" id="NYH25315.1"/>
    </source>
</evidence>
<keyword evidence="3" id="KW-1185">Reference proteome</keyword>
<dbReference type="EMBL" id="JACCAS010000002">
    <property type="protein sequence ID" value="NYH25315.1"/>
    <property type="molecule type" value="Genomic_DNA"/>
</dbReference>
<feature type="domain" description="Putative DNA-binding" evidence="1">
    <location>
        <begin position="8"/>
        <end position="97"/>
    </location>
</feature>
<name>A0A7Y9WQJ0_9BURK</name>
<dbReference type="Proteomes" id="UP000540929">
    <property type="component" value="Unassembled WGS sequence"/>
</dbReference>
<accession>A0A7Y9WQJ0</accession>